<feature type="coiled-coil region" evidence="9">
    <location>
        <begin position="445"/>
        <end position="472"/>
    </location>
</feature>
<evidence type="ECO:0000256" key="8">
    <source>
        <dbReference type="PROSITE-ProRule" id="PRU01384"/>
    </source>
</evidence>
<evidence type="ECO:0000259" key="10">
    <source>
        <dbReference type="PROSITE" id="PS52040"/>
    </source>
</evidence>
<protein>
    <recommendedName>
        <fullName evidence="7">DNA topoisomerase 4 subunit A</fullName>
        <ecNumber evidence="7">5.6.2.2</ecNumber>
    </recommendedName>
    <alternativeName>
        <fullName evidence="7">Topoisomerase IV subunit A</fullName>
    </alternativeName>
</protein>
<evidence type="ECO:0000313" key="12">
    <source>
        <dbReference type="Proteomes" id="UP001429580"/>
    </source>
</evidence>
<dbReference type="SUPFAM" id="SSF56719">
    <property type="entry name" value="Type II DNA topoisomerase"/>
    <property type="match status" value="1"/>
</dbReference>
<dbReference type="NCBIfam" id="TIGR01062">
    <property type="entry name" value="parC_Gneg"/>
    <property type="match status" value="1"/>
</dbReference>
<dbReference type="InterPro" id="IPR035516">
    <property type="entry name" value="Gyrase/topoIV_suA_C"/>
</dbReference>
<keyword evidence="9" id="KW-0175">Coiled coil</keyword>
<comment type="similarity">
    <text evidence="7">Belongs to the type II topoisomerase GyrA/ParC subunit family. ParC type 1 subfamily.</text>
</comment>
<dbReference type="RefSeq" id="WP_166948379.1">
    <property type="nucleotide sequence ID" value="NZ_JAASQI010000001.1"/>
</dbReference>
<dbReference type="HAMAP" id="MF_00936">
    <property type="entry name" value="ParC_type1"/>
    <property type="match status" value="1"/>
</dbReference>
<keyword evidence="6 7" id="KW-0413">Isomerase</keyword>
<evidence type="ECO:0000256" key="6">
    <source>
        <dbReference type="ARBA" id="ARBA00023235"/>
    </source>
</evidence>
<dbReference type="Gene3D" id="2.120.10.90">
    <property type="entry name" value="DNA gyrase/topoisomerase IV, subunit A, C-terminal"/>
    <property type="match status" value="1"/>
</dbReference>
<dbReference type="InterPro" id="IPR013758">
    <property type="entry name" value="Topo_IIA_A/C_ab"/>
</dbReference>
<dbReference type="Pfam" id="PF03989">
    <property type="entry name" value="DNA_gyraseA_C"/>
    <property type="match status" value="3"/>
</dbReference>
<feature type="active site" description="O-(5'-phospho-DNA)-tyrosine intermediate" evidence="7 8">
    <location>
        <position position="132"/>
    </location>
</feature>
<feature type="domain" description="Topo IIA-type catalytic" evidence="10">
    <location>
        <begin position="44"/>
        <end position="511"/>
    </location>
</feature>
<feature type="site" description="Interaction with DNA" evidence="7">
    <location>
        <position position="52"/>
    </location>
</feature>
<comment type="catalytic activity">
    <reaction evidence="1 7 8">
        <text>ATP-dependent breakage, passage and rejoining of double-stranded DNA.</text>
        <dbReference type="EC" id="5.6.2.2"/>
    </reaction>
</comment>
<sequence>MGKKADLPPAGGRDDGGIEEVGLREALEERYLAYALSTIMHRALPDARDGLKPVHRRILHGMRLLRLEPGAAFKKSARVVGDVMGQFHPHGDQSIYDALVRLAQDFAQRYPLIEGQGNFGNVDGDNAAAMRYTEARLTPVAQLLLQGIDEDAVDFRDTYDETNREPVVLPAAFPNLMANGAQGIAVGMATSIPPHNAAELCDAALYLITHPAADTDALLTFVLGPDLPTGGIIVDDRETIAEAYRTGRGGFRVRARWTREEGARGQWTAIVTEIPYGVTKGRLIEKAADLLLAKKLPLVADIRDESAEDIRIVIEPRVRTVDDVLMMESLFRLTELESRLSLNLNVLAAGQIPKVLSLAEVLREWLDHRRDVLLRRSRFRLGEIVRRLEILDGLLIIYLDLDRVIRIIREEDEAKPALIAAFSLTDVQAEAILNTRLRSLRKLEEMELRREHDKLTEERAGIEALLASEESQWKRVAGEVREVRKLFGPETALGRRRTTFAEAPEAAGADLTEAMVEREPITVVLSAKGWIRALKGHGVDLSSLQFKGDDRLFLSFPTETTARLLVLTDDGRVFTIEAAKLPGGRGVGDPLRLMADIDENAAIVAAFPYVSGEKLLLAASDGRGFIAAADDIVANTRKGKQVLNLDAAGRARLCVPANGDHVAVVGENRKLLVFPVVQLPEMARGRGVRLQRYGDGGISDARVFSIADGLTWTDASGRTWTVPEAEIRAWLGNRADGGRLPPKGFPRNNRFR</sequence>
<feature type="site" description="Interaction with DNA" evidence="7">
    <location>
        <position position="90"/>
    </location>
</feature>
<keyword evidence="4 7" id="KW-0238">DNA-binding</keyword>
<reference evidence="11 12" key="1">
    <citation type="submission" date="2020-03" db="EMBL/GenBank/DDBJ databases">
        <title>Genomic Encyclopedia of Type Strains, Phase IV (KMG-IV): sequencing the most valuable type-strain genomes for metagenomic binning, comparative biology and taxonomic classification.</title>
        <authorList>
            <person name="Goeker M."/>
        </authorList>
    </citation>
    <scope>NUCLEOTIDE SEQUENCE [LARGE SCALE GENOMIC DNA]</scope>
    <source>
        <strain evidence="11 12">DSM 103870</strain>
    </source>
</reference>
<feature type="site" description="Transition state stabilizer" evidence="7">
    <location>
        <position position="131"/>
    </location>
</feature>
<dbReference type="NCBIfam" id="NF004044">
    <property type="entry name" value="PRK05561.1"/>
    <property type="match status" value="1"/>
</dbReference>
<accession>A0ABX0UUQ2</accession>
<evidence type="ECO:0000256" key="4">
    <source>
        <dbReference type="ARBA" id="ARBA00023125"/>
    </source>
</evidence>
<evidence type="ECO:0000313" key="11">
    <source>
        <dbReference type="EMBL" id="NIJ56696.1"/>
    </source>
</evidence>
<dbReference type="PROSITE" id="PS52040">
    <property type="entry name" value="TOPO_IIA"/>
    <property type="match status" value="1"/>
</dbReference>
<name>A0ABX0UUQ2_9HYPH</name>
<evidence type="ECO:0000256" key="5">
    <source>
        <dbReference type="ARBA" id="ARBA00023136"/>
    </source>
</evidence>
<organism evidence="11 12">
    <name type="scientific">Pseudochelatococcus lubricantis</name>
    <dbReference type="NCBI Taxonomy" id="1538102"/>
    <lineage>
        <taxon>Bacteria</taxon>
        <taxon>Pseudomonadati</taxon>
        <taxon>Pseudomonadota</taxon>
        <taxon>Alphaproteobacteria</taxon>
        <taxon>Hyphomicrobiales</taxon>
        <taxon>Chelatococcaceae</taxon>
        <taxon>Pseudochelatococcus</taxon>
    </lineage>
</organism>
<dbReference type="Pfam" id="PF00521">
    <property type="entry name" value="DNA_topoisoIV"/>
    <property type="match status" value="1"/>
</dbReference>
<evidence type="ECO:0000256" key="2">
    <source>
        <dbReference type="ARBA" id="ARBA00022475"/>
    </source>
</evidence>
<comment type="caution">
    <text evidence="11">The sequence shown here is derived from an EMBL/GenBank/DDBJ whole genome shotgun (WGS) entry which is preliminary data.</text>
</comment>
<comment type="function">
    <text evidence="7">Topoisomerase IV is essential for chromosome segregation. It relaxes supercoiled DNA. Performs the decatenation events required during the replication of a circular DNA molecule.</text>
</comment>
<dbReference type="Gene3D" id="1.10.268.10">
    <property type="entry name" value="Topoisomerase, domain 3"/>
    <property type="match status" value="1"/>
</dbReference>
<keyword evidence="5 7" id="KW-0472">Membrane</keyword>
<dbReference type="EC" id="5.6.2.2" evidence="7"/>
<dbReference type="EMBL" id="JAASQI010000001">
    <property type="protein sequence ID" value="NIJ56696.1"/>
    <property type="molecule type" value="Genomic_DNA"/>
</dbReference>
<evidence type="ECO:0000256" key="9">
    <source>
        <dbReference type="SAM" id="Coils"/>
    </source>
</evidence>
<dbReference type="PANTHER" id="PTHR43493">
    <property type="entry name" value="DNA GYRASE/TOPOISOMERASE SUBUNIT A"/>
    <property type="match status" value="1"/>
</dbReference>
<dbReference type="Gene3D" id="3.30.1360.40">
    <property type="match status" value="1"/>
</dbReference>
<dbReference type="InterPro" id="IPR013760">
    <property type="entry name" value="Topo_IIA-like_dom_sf"/>
</dbReference>
<evidence type="ECO:0000256" key="1">
    <source>
        <dbReference type="ARBA" id="ARBA00000185"/>
    </source>
</evidence>
<dbReference type="Gene3D" id="3.90.199.10">
    <property type="entry name" value="Topoisomerase II, domain 5"/>
    <property type="match status" value="1"/>
</dbReference>
<feature type="site" description="Interaction with DNA" evidence="7">
    <location>
        <position position="88"/>
    </location>
</feature>
<dbReference type="CDD" id="cd00187">
    <property type="entry name" value="TOP4c"/>
    <property type="match status" value="1"/>
</dbReference>
<dbReference type="PANTHER" id="PTHR43493:SF1">
    <property type="entry name" value="DNA TOPOISOMERASE 4 SUBUNIT A"/>
    <property type="match status" value="1"/>
</dbReference>
<keyword evidence="12" id="KW-1185">Reference proteome</keyword>
<evidence type="ECO:0000256" key="3">
    <source>
        <dbReference type="ARBA" id="ARBA00023029"/>
    </source>
</evidence>
<gene>
    <name evidence="7" type="primary">parC</name>
    <name evidence="11" type="ORF">FHS82_000509</name>
</gene>
<dbReference type="InterPro" id="IPR006691">
    <property type="entry name" value="GyrA/parC_rep"/>
</dbReference>
<keyword evidence="3 7" id="KW-0799">Topoisomerase</keyword>
<dbReference type="Proteomes" id="UP001429580">
    <property type="component" value="Unassembled WGS sequence"/>
</dbReference>
<dbReference type="GO" id="GO:0016853">
    <property type="term" value="F:isomerase activity"/>
    <property type="evidence" value="ECO:0007669"/>
    <property type="project" value="UniProtKB-KW"/>
</dbReference>
<keyword evidence="2 7" id="KW-1003">Cell membrane</keyword>
<dbReference type="InterPro" id="IPR005742">
    <property type="entry name" value="TopoIV_A_Gneg"/>
</dbReference>
<dbReference type="SMART" id="SM00434">
    <property type="entry name" value="TOP4c"/>
    <property type="match status" value="1"/>
</dbReference>
<dbReference type="SUPFAM" id="SSF101904">
    <property type="entry name" value="GyrA/ParC C-terminal domain-like"/>
    <property type="match status" value="1"/>
</dbReference>
<proteinExistence type="inferred from homology"/>
<evidence type="ECO:0000256" key="7">
    <source>
        <dbReference type="HAMAP-Rule" id="MF_00936"/>
    </source>
</evidence>
<comment type="subcellular location">
    <subcellularLocation>
        <location evidence="7">Cell membrane</location>
        <topology evidence="7">Peripheral membrane protein</topology>
    </subcellularLocation>
</comment>
<dbReference type="InterPro" id="IPR013757">
    <property type="entry name" value="Topo_IIA_A_a_sf"/>
</dbReference>
<dbReference type="InterPro" id="IPR050220">
    <property type="entry name" value="Type_II_DNA_Topoisomerases"/>
</dbReference>
<comment type="subunit">
    <text evidence="7">Heterotetramer composed of ParC and ParE.</text>
</comment>
<dbReference type="InterPro" id="IPR002205">
    <property type="entry name" value="Topo_IIA_dom_A"/>
</dbReference>